<protein>
    <submittedName>
        <fullName evidence="2">GNAT family N-acetyltransferase</fullName>
    </submittedName>
</protein>
<dbReference type="EMBL" id="CP081869">
    <property type="protein sequence ID" value="QZO00881.1"/>
    <property type="molecule type" value="Genomic_DNA"/>
</dbReference>
<dbReference type="InterPro" id="IPR016181">
    <property type="entry name" value="Acyl_CoA_acyltransferase"/>
</dbReference>
<reference evidence="2" key="1">
    <citation type="submission" date="2021-08" db="EMBL/GenBank/DDBJ databases">
        <authorList>
            <person name="Zhang H."/>
            <person name="Xu M."/>
            <person name="Yu Z."/>
            <person name="Yang L."/>
            <person name="Cai Y."/>
        </authorList>
    </citation>
    <scope>NUCLEOTIDE SEQUENCE</scope>
    <source>
        <strain evidence="2">CHL1</strain>
    </source>
</reference>
<dbReference type="GO" id="GO:0016747">
    <property type="term" value="F:acyltransferase activity, transferring groups other than amino-acyl groups"/>
    <property type="evidence" value="ECO:0007669"/>
    <property type="project" value="InterPro"/>
</dbReference>
<name>A0A9E6R9Y1_9HYPH</name>
<keyword evidence="3" id="KW-1185">Reference proteome</keyword>
<dbReference type="KEGG" id="cmet:K6K41_04360"/>
<gene>
    <name evidence="2" type="ORF">K6K41_04360</name>
</gene>
<dbReference type="InterPro" id="IPR000182">
    <property type="entry name" value="GNAT_dom"/>
</dbReference>
<dbReference type="AlphaFoldDB" id="A0A9E6R9Y1"/>
<feature type="domain" description="N-acetyltransferase" evidence="1">
    <location>
        <begin position="15"/>
        <end position="178"/>
    </location>
</feature>
<dbReference type="PROSITE" id="PS51186">
    <property type="entry name" value="GNAT"/>
    <property type="match status" value="1"/>
</dbReference>
<sequence length="189" mass="20119">MMRSAVFDPPARSDLLVRDATDADMDAVAEIYAHHVLTGCASFEEVPPSPAEMAARRLVVLALGAPYLVAELDGRVAGYAYAGSYRARPAYRHTVEDSVYVAPDALGRGVGKALLAETIARCEAAGFRQMIAVIGDSANAGSIALHASLGFRDVGTFSDVGFKFGRWVDSVMMQLPLGRGGETLPDQRD</sequence>
<evidence type="ECO:0000313" key="3">
    <source>
        <dbReference type="Proteomes" id="UP000825701"/>
    </source>
</evidence>
<dbReference type="Gene3D" id="3.40.630.30">
    <property type="match status" value="1"/>
</dbReference>
<proteinExistence type="predicted"/>
<evidence type="ECO:0000259" key="1">
    <source>
        <dbReference type="PROSITE" id="PS51186"/>
    </source>
</evidence>
<accession>A0A9E6R9Y1</accession>
<organism evidence="2 3">
    <name type="scientific">Chenggangzhangella methanolivorans</name>
    <dbReference type="NCBI Taxonomy" id="1437009"/>
    <lineage>
        <taxon>Bacteria</taxon>
        <taxon>Pseudomonadati</taxon>
        <taxon>Pseudomonadota</taxon>
        <taxon>Alphaproteobacteria</taxon>
        <taxon>Hyphomicrobiales</taxon>
        <taxon>Methylopilaceae</taxon>
        <taxon>Chenggangzhangella</taxon>
    </lineage>
</organism>
<dbReference type="PANTHER" id="PTHR43072">
    <property type="entry name" value="N-ACETYLTRANSFERASE"/>
    <property type="match status" value="1"/>
</dbReference>
<dbReference type="SUPFAM" id="SSF55729">
    <property type="entry name" value="Acyl-CoA N-acyltransferases (Nat)"/>
    <property type="match status" value="1"/>
</dbReference>
<dbReference type="Proteomes" id="UP000825701">
    <property type="component" value="Chromosome"/>
</dbReference>
<dbReference type="CDD" id="cd04301">
    <property type="entry name" value="NAT_SF"/>
    <property type="match status" value="1"/>
</dbReference>
<evidence type="ECO:0000313" key="2">
    <source>
        <dbReference type="EMBL" id="QZO00881.1"/>
    </source>
</evidence>
<dbReference type="Pfam" id="PF00583">
    <property type="entry name" value="Acetyltransf_1"/>
    <property type="match status" value="1"/>
</dbReference>
<dbReference type="PANTHER" id="PTHR43072:SF8">
    <property type="entry name" value="ACYLTRANSFERASE FABY-RELATED"/>
    <property type="match status" value="1"/>
</dbReference>